<evidence type="ECO:0000256" key="1">
    <source>
        <dbReference type="SAM" id="SignalP"/>
    </source>
</evidence>
<accession>A0ABN9TKN7</accession>
<feature type="chain" id="PRO_5047514480" evidence="1">
    <location>
        <begin position="20"/>
        <end position="244"/>
    </location>
</feature>
<evidence type="ECO:0000313" key="2">
    <source>
        <dbReference type="EMBL" id="CAK0846544.1"/>
    </source>
</evidence>
<sequence length="244" mass="26217">MWATSRLSPFALLCAAALASTPTEDADEASCLALRSSAASRPNRSSPASRLDALRAFEASVDKVIQETFANVTGLGTQLAHPVFADPSWIACASESWDNVTSNGSGAVEMNELLNIVACDAENAHDPTCHSLVATYKASVTLTDTFPEGPKFANYLVSNWGDYPSWDEGAVANVVQERMPPSAHVIKGNGLVMYEVCEAVRSGTRWALALVAGSPPWACSPLRRLRRRSRWRCGLPGLAEPRHS</sequence>
<evidence type="ECO:0000313" key="3">
    <source>
        <dbReference type="Proteomes" id="UP001189429"/>
    </source>
</evidence>
<organism evidence="2 3">
    <name type="scientific">Prorocentrum cordatum</name>
    <dbReference type="NCBI Taxonomy" id="2364126"/>
    <lineage>
        <taxon>Eukaryota</taxon>
        <taxon>Sar</taxon>
        <taxon>Alveolata</taxon>
        <taxon>Dinophyceae</taxon>
        <taxon>Prorocentrales</taxon>
        <taxon>Prorocentraceae</taxon>
        <taxon>Prorocentrum</taxon>
    </lineage>
</organism>
<protein>
    <submittedName>
        <fullName evidence="2">Uncharacterized protein</fullName>
    </submittedName>
</protein>
<keyword evidence="1" id="KW-0732">Signal</keyword>
<name>A0ABN9TKN7_9DINO</name>
<comment type="caution">
    <text evidence="2">The sequence shown here is derived from an EMBL/GenBank/DDBJ whole genome shotgun (WGS) entry which is preliminary data.</text>
</comment>
<keyword evidence="3" id="KW-1185">Reference proteome</keyword>
<proteinExistence type="predicted"/>
<gene>
    <name evidence="2" type="ORF">PCOR1329_LOCUS40014</name>
</gene>
<feature type="signal peptide" evidence="1">
    <location>
        <begin position="1"/>
        <end position="19"/>
    </location>
</feature>
<reference evidence="2" key="1">
    <citation type="submission" date="2023-10" db="EMBL/GenBank/DDBJ databases">
        <authorList>
            <person name="Chen Y."/>
            <person name="Shah S."/>
            <person name="Dougan E. K."/>
            <person name="Thang M."/>
            <person name="Chan C."/>
        </authorList>
    </citation>
    <scope>NUCLEOTIDE SEQUENCE [LARGE SCALE GENOMIC DNA]</scope>
</reference>
<dbReference type="Proteomes" id="UP001189429">
    <property type="component" value="Unassembled WGS sequence"/>
</dbReference>
<dbReference type="EMBL" id="CAUYUJ010014831">
    <property type="protein sequence ID" value="CAK0846544.1"/>
    <property type="molecule type" value="Genomic_DNA"/>
</dbReference>